<evidence type="ECO:0000313" key="2">
    <source>
        <dbReference type="EMBL" id="SKC56884.1"/>
    </source>
</evidence>
<feature type="transmembrane region" description="Helical" evidence="1">
    <location>
        <begin position="93"/>
        <end position="113"/>
    </location>
</feature>
<protein>
    <recommendedName>
        <fullName evidence="4">Phospholipase_D-nuclease N-terminal</fullName>
    </recommendedName>
</protein>
<keyword evidence="1" id="KW-0812">Transmembrane</keyword>
<gene>
    <name evidence="2" type="ORF">SAMN05660236_1651</name>
</gene>
<dbReference type="STRING" id="688867.SAMN05660236_1651"/>
<evidence type="ECO:0008006" key="4">
    <source>
        <dbReference type="Google" id="ProtNLM"/>
    </source>
</evidence>
<keyword evidence="1" id="KW-1133">Transmembrane helix</keyword>
<dbReference type="OrthoDB" id="991598at2"/>
<organism evidence="2 3">
    <name type="scientific">Ohtaekwangia koreensis</name>
    <dbReference type="NCBI Taxonomy" id="688867"/>
    <lineage>
        <taxon>Bacteria</taxon>
        <taxon>Pseudomonadati</taxon>
        <taxon>Bacteroidota</taxon>
        <taxon>Cytophagia</taxon>
        <taxon>Cytophagales</taxon>
        <taxon>Fulvivirgaceae</taxon>
        <taxon>Ohtaekwangia</taxon>
    </lineage>
</organism>
<keyword evidence="3" id="KW-1185">Reference proteome</keyword>
<dbReference type="AlphaFoldDB" id="A0A1T5JZV6"/>
<name>A0A1T5JZV6_9BACT</name>
<reference evidence="2 3" key="1">
    <citation type="submission" date="2017-02" db="EMBL/GenBank/DDBJ databases">
        <authorList>
            <person name="Peterson S.W."/>
        </authorList>
    </citation>
    <scope>NUCLEOTIDE SEQUENCE [LARGE SCALE GENOMIC DNA]</scope>
    <source>
        <strain evidence="2 3">DSM 25262</strain>
    </source>
</reference>
<evidence type="ECO:0000256" key="1">
    <source>
        <dbReference type="SAM" id="Phobius"/>
    </source>
</evidence>
<accession>A0A1T5JZV6</accession>
<proteinExistence type="predicted"/>
<dbReference type="RefSeq" id="WP_079686184.1">
    <property type="nucleotide sequence ID" value="NZ_FUZU01000001.1"/>
</dbReference>
<keyword evidence="1" id="KW-0472">Membrane</keyword>
<feature type="transmembrane region" description="Helical" evidence="1">
    <location>
        <begin position="9"/>
        <end position="30"/>
    </location>
</feature>
<dbReference type="Proteomes" id="UP000190961">
    <property type="component" value="Unassembled WGS sequence"/>
</dbReference>
<dbReference type="EMBL" id="FUZU01000001">
    <property type="protein sequence ID" value="SKC56884.1"/>
    <property type="molecule type" value="Genomic_DNA"/>
</dbReference>
<sequence length="127" mass="14753">MNLNKTQKILLGIFTIVPFILSGYIFYQILHFILSTVEASQGQDYEPSESAIIAGVLSFIVPIIVLTFISLFLHVFYIVHAALNKQLDQTEKILWILLFIFFGTIPFIIYWFIRLWNENQRPLTQGL</sequence>
<evidence type="ECO:0000313" key="3">
    <source>
        <dbReference type="Proteomes" id="UP000190961"/>
    </source>
</evidence>
<feature type="transmembrane region" description="Helical" evidence="1">
    <location>
        <begin position="50"/>
        <end position="81"/>
    </location>
</feature>